<keyword evidence="4" id="KW-1185">Reference proteome</keyword>
<protein>
    <submittedName>
        <fullName evidence="3">Amidohydrolase family protein</fullName>
    </submittedName>
</protein>
<dbReference type="Pfam" id="PF04909">
    <property type="entry name" value="Amidohydro_2"/>
    <property type="match status" value="1"/>
</dbReference>
<proteinExistence type="predicted"/>
<organism evidence="3 4">
    <name type="scientific">Janibacter alittae</name>
    <dbReference type="NCBI Taxonomy" id="3115209"/>
    <lineage>
        <taxon>Bacteria</taxon>
        <taxon>Bacillati</taxon>
        <taxon>Actinomycetota</taxon>
        <taxon>Actinomycetes</taxon>
        <taxon>Micrococcales</taxon>
        <taxon>Intrasporangiaceae</taxon>
        <taxon>Janibacter</taxon>
    </lineage>
</organism>
<dbReference type="Gene3D" id="3.20.20.140">
    <property type="entry name" value="Metal-dependent hydrolases"/>
    <property type="match status" value="1"/>
</dbReference>
<dbReference type="InterPro" id="IPR006680">
    <property type="entry name" value="Amidohydro-rel"/>
</dbReference>
<evidence type="ECO:0000256" key="1">
    <source>
        <dbReference type="ARBA" id="ARBA00023239"/>
    </source>
</evidence>
<evidence type="ECO:0000259" key="2">
    <source>
        <dbReference type="Pfam" id="PF04909"/>
    </source>
</evidence>
<dbReference type="InterPro" id="IPR032466">
    <property type="entry name" value="Metal_Hydrolase"/>
</dbReference>
<evidence type="ECO:0000313" key="4">
    <source>
        <dbReference type="Proteomes" id="UP001382727"/>
    </source>
</evidence>
<dbReference type="SUPFAM" id="SSF51556">
    <property type="entry name" value="Metallo-dependent hydrolases"/>
    <property type="match status" value="1"/>
</dbReference>
<dbReference type="EMBL" id="CP144913">
    <property type="protein sequence ID" value="WXB77166.1"/>
    <property type="molecule type" value="Genomic_DNA"/>
</dbReference>
<dbReference type="RefSeq" id="WP_338750802.1">
    <property type="nucleotide sequence ID" value="NZ_CP144913.1"/>
</dbReference>
<dbReference type="Proteomes" id="UP001382727">
    <property type="component" value="Chromosome"/>
</dbReference>
<dbReference type="PANTHER" id="PTHR21240">
    <property type="entry name" value="2-AMINO-3-CARBOXYLMUCONATE-6-SEMIALDEHYDE DECARBOXYLASE"/>
    <property type="match status" value="1"/>
</dbReference>
<keyword evidence="1" id="KW-0456">Lyase</keyword>
<dbReference type="InterPro" id="IPR032465">
    <property type="entry name" value="ACMSD"/>
</dbReference>
<dbReference type="CDD" id="cd01292">
    <property type="entry name" value="metallo-dependent_hydrolases"/>
    <property type="match status" value="1"/>
</dbReference>
<gene>
    <name evidence="3" type="ORF">V1351_03625</name>
</gene>
<feature type="domain" description="Amidohydrolase-related" evidence="2">
    <location>
        <begin position="8"/>
        <end position="279"/>
    </location>
</feature>
<evidence type="ECO:0000313" key="3">
    <source>
        <dbReference type="EMBL" id="WXB77166.1"/>
    </source>
</evidence>
<dbReference type="PANTHER" id="PTHR21240:SF19">
    <property type="entry name" value="CATALYTIC_ HYDROLASE"/>
    <property type="match status" value="1"/>
</dbReference>
<sequence>MLDGHTLVDAHVHVPVLPSLTRSWIDWARQFGPEGLLERAWDDDGRPRPAVIDELFAGQGVDVAVLFCEYSPKATGMQLFDDLLPIVEHNPQRFRPMANVNPHLHHPIGAEVRRQLGHGAAGLKLHPVHGGFRCDDPMLYPAYQVLVEEGAPLVVHCGTSTFSGSANEYADPTYLLPVSRDFPELDIILAHGGRGWWYEQAAFMAMSNPHVWIELSGLPPKRLPQYYAAAGLDRLAPKMIFATDWPGVPGVDVNARAVADLVPAETVPTVLGGNALHLYANMPLVGEEVV</sequence>
<reference evidence="3 4" key="1">
    <citation type="submission" date="2024-02" db="EMBL/GenBank/DDBJ databases">
        <title>Janibacter sp. nov., isolated from gut of marine sandworm.</title>
        <authorList>
            <person name="Kim B."/>
            <person name="Jun M.O."/>
            <person name="Shin N.-R."/>
        </authorList>
    </citation>
    <scope>NUCLEOTIDE SEQUENCE [LARGE SCALE GENOMIC DNA]</scope>
    <source>
        <strain evidence="3 4">A1S7</strain>
    </source>
</reference>
<accession>A0ABZ2MJB8</accession>
<name>A0ABZ2MJB8_9MICO</name>